<evidence type="ECO:0000313" key="3">
    <source>
        <dbReference type="Proteomes" id="UP000199604"/>
    </source>
</evidence>
<name>A0A1I0YDW6_9FLAO</name>
<feature type="coiled-coil region" evidence="1">
    <location>
        <begin position="112"/>
        <end position="146"/>
    </location>
</feature>
<keyword evidence="3" id="KW-1185">Reference proteome</keyword>
<dbReference type="STRING" id="498292.SAMN05660845_1656"/>
<evidence type="ECO:0000313" key="2">
    <source>
        <dbReference type="EMBL" id="SFB10976.1"/>
    </source>
</evidence>
<dbReference type="EMBL" id="FOJT01000004">
    <property type="protein sequence ID" value="SFB10976.1"/>
    <property type="molecule type" value="Genomic_DNA"/>
</dbReference>
<organism evidence="2 3">
    <name type="scientific">Flavobacterium swingsii</name>
    <dbReference type="NCBI Taxonomy" id="498292"/>
    <lineage>
        <taxon>Bacteria</taxon>
        <taxon>Pseudomonadati</taxon>
        <taxon>Bacteroidota</taxon>
        <taxon>Flavobacteriia</taxon>
        <taxon>Flavobacteriales</taxon>
        <taxon>Flavobacteriaceae</taxon>
        <taxon>Flavobacterium</taxon>
    </lineage>
</organism>
<dbReference type="Proteomes" id="UP000199604">
    <property type="component" value="Unassembled WGS sequence"/>
</dbReference>
<dbReference type="RefSeq" id="WP_091476033.1">
    <property type="nucleotide sequence ID" value="NZ_FOJT01000004.1"/>
</dbReference>
<proteinExistence type="predicted"/>
<sequence length="286" mass="32630">MTLRTTLTMIKLSSVVFVSTTMVFAVKYYDSQSKNKKLKETIQIDKKTYANDLKEIFNRYDSELLKNKNLIQSSSILKQGKETIINKNDLKIVRDSNDSSELIKNNPILSKIDSLETSLRKQSDENKSLTNQVSILINKNRELQKQSSNNENTITVTKNLTAINVYAKAMKIVSNNIIETKRFSNTEQIKICFTLLENKAALKGNKDLYIQIVNPKNKIVSKNGEFVEDKNKLLDYTAKTNVFYNNDQLDVCVFVDPNKNDIVKGDYEINIFSGINLIGNTVFSLK</sequence>
<evidence type="ECO:0000256" key="1">
    <source>
        <dbReference type="SAM" id="Coils"/>
    </source>
</evidence>
<protein>
    <submittedName>
        <fullName evidence="2">Uncharacterized protein</fullName>
    </submittedName>
</protein>
<gene>
    <name evidence="2" type="ORF">SAMN05660845_1656</name>
</gene>
<dbReference type="OrthoDB" id="1115172at2"/>
<keyword evidence="1" id="KW-0175">Coiled coil</keyword>
<dbReference type="AlphaFoldDB" id="A0A1I0YDW6"/>
<accession>A0A1I0YDW6</accession>
<reference evidence="3" key="1">
    <citation type="submission" date="2016-10" db="EMBL/GenBank/DDBJ databases">
        <authorList>
            <person name="Varghese N."/>
            <person name="Submissions S."/>
        </authorList>
    </citation>
    <scope>NUCLEOTIDE SEQUENCE [LARGE SCALE GENOMIC DNA]</scope>
    <source>
        <strain evidence="3">DSM 21789</strain>
    </source>
</reference>